<dbReference type="InterPro" id="IPR006665">
    <property type="entry name" value="OmpA-like"/>
</dbReference>
<feature type="domain" description="OmpA-like" evidence="10">
    <location>
        <begin position="75"/>
        <end position="192"/>
    </location>
</feature>
<keyword evidence="4" id="KW-0564">Palmitate</keyword>
<protein>
    <recommendedName>
        <fullName evidence="7">Peptidoglycan-associated protein</fullName>
    </recommendedName>
</protein>
<organism evidence="11 12">
    <name type="scientific">Fibrobacter succinogenes</name>
    <name type="common">Bacteroides succinogenes</name>
    <dbReference type="NCBI Taxonomy" id="833"/>
    <lineage>
        <taxon>Bacteria</taxon>
        <taxon>Pseudomonadati</taxon>
        <taxon>Fibrobacterota</taxon>
        <taxon>Fibrobacteria</taxon>
        <taxon>Fibrobacterales</taxon>
        <taxon>Fibrobacteraceae</taxon>
        <taxon>Fibrobacter</taxon>
    </lineage>
</organism>
<keyword evidence="6 11" id="KW-0449">Lipoprotein</keyword>
<keyword evidence="3 8" id="KW-0472">Membrane</keyword>
<dbReference type="InterPro" id="IPR006664">
    <property type="entry name" value="OMP_bac"/>
</dbReference>
<dbReference type="SUPFAM" id="SSF103088">
    <property type="entry name" value="OmpA-like"/>
    <property type="match status" value="1"/>
</dbReference>
<evidence type="ECO:0000256" key="5">
    <source>
        <dbReference type="ARBA" id="ARBA00023237"/>
    </source>
</evidence>
<dbReference type="Proteomes" id="UP000255423">
    <property type="component" value="Unassembled WGS sequence"/>
</dbReference>
<evidence type="ECO:0000256" key="7">
    <source>
        <dbReference type="HAMAP-Rule" id="MF_02204"/>
    </source>
</evidence>
<evidence type="ECO:0000313" key="11">
    <source>
        <dbReference type="EMBL" id="SUQ19759.1"/>
    </source>
</evidence>
<evidence type="ECO:0000256" key="9">
    <source>
        <dbReference type="SAM" id="Coils"/>
    </source>
</evidence>
<comment type="similarity">
    <text evidence="7">Belongs to the Pal lipoprotein family.</text>
</comment>
<evidence type="ECO:0000256" key="6">
    <source>
        <dbReference type="ARBA" id="ARBA00023288"/>
    </source>
</evidence>
<reference evidence="11 12" key="1">
    <citation type="submission" date="2017-08" db="EMBL/GenBank/DDBJ databases">
        <authorList>
            <person name="de Groot N.N."/>
        </authorList>
    </citation>
    <scope>NUCLEOTIDE SEQUENCE [LARGE SCALE GENOMIC DNA]</scope>
    <source>
        <strain evidence="11 12">HM2</strain>
    </source>
</reference>
<comment type="subcellular location">
    <subcellularLocation>
        <location evidence="1">Cell outer membrane</location>
    </subcellularLocation>
</comment>
<accession>A0A380RWV8</accession>
<gene>
    <name evidence="7" type="primary">pal</name>
    <name evidence="11" type="ORF">SAMN05661053_1000</name>
</gene>
<sequence length="192" mass="21493">MGKVFKLALMGTAVALFAWGCSKEKPETDPQPQTAPEAPADSTLNLDALVADTLDADSLARLEAERLEAERARLEELINRIMLEDVYFDYDRSELTENAKRLLAQVAEILVNENRFIVTVEGHTDARGTEDYNISLGARRSTVVREFLIAYGVDANRLVSVSYGKERPKVQGTDETAYSKNRRAHFRVSIDQ</sequence>
<dbReference type="HAMAP" id="MF_02204">
    <property type="entry name" value="Pal"/>
    <property type="match status" value="1"/>
</dbReference>
<dbReference type="EMBL" id="UHJL01000001">
    <property type="protein sequence ID" value="SUQ19759.1"/>
    <property type="molecule type" value="Genomic_DNA"/>
</dbReference>
<feature type="coiled-coil region" evidence="9">
    <location>
        <begin position="57"/>
        <end position="112"/>
    </location>
</feature>
<dbReference type="GO" id="GO:0051301">
    <property type="term" value="P:cell division"/>
    <property type="evidence" value="ECO:0007669"/>
    <property type="project" value="InterPro"/>
</dbReference>
<evidence type="ECO:0000259" key="10">
    <source>
        <dbReference type="PROSITE" id="PS51123"/>
    </source>
</evidence>
<evidence type="ECO:0000256" key="1">
    <source>
        <dbReference type="ARBA" id="ARBA00004442"/>
    </source>
</evidence>
<dbReference type="InterPro" id="IPR039001">
    <property type="entry name" value="Pal"/>
</dbReference>
<name>A0A380RWV8_FIBSU</name>
<dbReference type="PANTHER" id="PTHR30329">
    <property type="entry name" value="STATOR ELEMENT OF FLAGELLAR MOTOR COMPLEX"/>
    <property type="match status" value="1"/>
</dbReference>
<evidence type="ECO:0000256" key="2">
    <source>
        <dbReference type="ARBA" id="ARBA00022729"/>
    </source>
</evidence>
<evidence type="ECO:0000256" key="4">
    <source>
        <dbReference type="ARBA" id="ARBA00023139"/>
    </source>
</evidence>
<dbReference type="InterPro" id="IPR050330">
    <property type="entry name" value="Bact_OuterMem_StrucFunc"/>
</dbReference>
<dbReference type="RefSeq" id="WP_012820040.1">
    <property type="nucleotide sequence ID" value="NZ_UHJL01000001.1"/>
</dbReference>
<proteinExistence type="inferred from homology"/>
<dbReference type="PANTHER" id="PTHR30329:SF21">
    <property type="entry name" value="LIPOPROTEIN YIAD-RELATED"/>
    <property type="match status" value="1"/>
</dbReference>
<dbReference type="Pfam" id="PF00691">
    <property type="entry name" value="OmpA"/>
    <property type="match status" value="1"/>
</dbReference>
<keyword evidence="9" id="KW-0175">Coiled coil</keyword>
<dbReference type="InterPro" id="IPR036737">
    <property type="entry name" value="OmpA-like_sf"/>
</dbReference>
<dbReference type="PRINTS" id="PR01021">
    <property type="entry name" value="OMPADOMAIN"/>
</dbReference>
<evidence type="ECO:0000256" key="8">
    <source>
        <dbReference type="PROSITE-ProRule" id="PRU00473"/>
    </source>
</evidence>
<dbReference type="PROSITE" id="PS51123">
    <property type="entry name" value="OMPA_2"/>
    <property type="match status" value="1"/>
</dbReference>
<dbReference type="Gene3D" id="3.30.1330.60">
    <property type="entry name" value="OmpA-like domain"/>
    <property type="match status" value="1"/>
</dbReference>
<keyword evidence="5" id="KW-0998">Cell outer membrane</keyword>
<dbReference type="CDD" id="cd07185">
    <property type="entry name" value="OmpA_C-like"/>
    <property type="match status" value="1"/>
</dbReference>
<dbReference type="AlphaFoldDB" id="A0A380RWV8"/>
<dbReference type="OMA" id="FEMEDIH"/>
<evidence type="ECO:0000313" key="12">
    <source>
        <dbReference type="Proteomes" id="UP000255423"/>
    </source>
</evidence>
<keyword evidence="2" id="KW-0732">Signal</keyword>
<dbReference type="GO" id="GO:0009279">
    <property type="term" value="C:cell outer membrane"/>
    <property type="evidence" value="ECO:0007669"/>
    <property type="project" value="UniProtKB-SubCell"/>
</dbReference>
<evidence type="ECO:0000256" key="3">
    <source>
        <dbReference type="ARBA" id="ARBA00023136"/>
    </source>
</evidence>